<dbReference type="Gene3D" id="1.10.287.950">
    <property type="entry name" value="Methyl-accepting chemotaxis protein"/>
    <property type="match status" value="1"/>
</dbReference>
<evidence type="ECO:0000256" key="3">
    <source>
        <dbReference type="PROSITE-ProRule" id="PRU00284"/>
    </source>
</evidence>
<sequence>MLLFTVGVITICFAILSHNNIVKTTHEHAVILARGKAADIKTVFDEAFGTLRSLAYTFSVIRNNKNAVNTGFDESGALKKILKNNPIADAVYTVWEADVSDEISIGFPGKEGHDEAGPRVSYGYKNPNNEILFQSVFPHTDGRKRDNYYEQPKQTGKAYVSEPFVRSDRGRKALITSVTVPVMAEGKFCGVVGMDLRLTFIQKMSDSVNSGTMAVISNKGLLVAVSKRPYLKGKDITELHKHFDIGEGEENHIQSGKEMIRYLEGNFNTFIPLNLPLPWSVNMILTEKETKAMTTPLMLKLSGAGMLSVVTAILILRFIIGNMIGPVSDVSEALRDAVREEGNLSKQLDTAKTGEAGRLAEGFNLFAEKIQTMVKDVADHAEVMKELSSQLSDISDHISEKIDEMPEKCDHASLAAEDMKISMSVIAEVLEKASASVSNISMMTKEMSSTLTEINQFTHKTAQNVREMADSGENVSAGIGNVASAVTSMTLSLNEVAEHTAKANDISQDAKKNAEKINVKIEAMVRASEQIGKAVGLIRDIAYQTKMLAINAAIEAASAGEAGKGFGVVADEVRDLARQSADATDEISGQISEVQQSTKEMVEAVEQIGSFVGEVASINETIAFSVQEQSVSAGEVSKTVARNAAMVRDVAGNADESAKLVKNIASSTDEVSKKASEVAMHVHELATGMKDIAKSSDNTLQGVEEVSKIIKGINKLSKDTSKDAAMSDEFLEKLAEVTAAFLKILKKFKL</sequence>
<dbReference type="GO" id="GO:0016020">
    <property type="term" value="C:membrane"/>
    <property type="evidence" value="ECO:0007669"/>
    <property type="project" value="InterPro"/>
</dbReference>
<dbReference type="Gene3D" id="3.30.450.20">
    <property type="entry name" value="PAS domain"/>
    <property type="match status" value="1"/>
</dbReference>
<dbReference type="PROSITE" id="PS50885">
    <property type="entry name" value="HAMP"/>
    <property type="match status" value="1"/>
</dbReference>
<name>A0A975BFM1_9BACT</name>
<dbReference type="CDD" id="cd12913">
    <property type="entry name" value="PDC1_MCP_like"/>
    <property type="match status" value="1"/>
</dbReference>
<dbReference type="SMART" id="SM00283">
    <property type="entry name" value="MA"/>
    <property type="match status" value="1"/>
</dbReference>
<reference evidence="6" key="1">
    <citation type="journal article" date="2021" name="Microb. Physiol.">
        <title>Proteogenomic Insights into the Physiology of Marine, Sulfate-Reducing, Filamentous Desulfonema limicola and Desulfonema magnum.</title>
        <authorList>
            <person name="Schnaars V."/>
            <person name="Wohlbrand L."/>
            <person name="Scheve S."/>
            <person name="Hinrichs C."/>
            <person name="Reinhardt R."/>
            <person name="Rabus R."/>
        </authorList>
    </citation>
    <scope>NUCLEOTIDE SEQUENCE</scope>
    <source>
        <strain evidence="6">4be13</strain>
    </source>
</reference>
<evidence type="ECO:0000313" key="6">
    <source>
        <dbReference type="EMBL" id="QTA84309.1"/>
    </source>
</evidence>
<dbReference type="SUPFAM" id="SSF58104">
    <property type="entry name" value="Methyl-accepting chemotaxis protein (MCP) signaling domain"/>
    <property type="match status" value="2"/>
</dbReference>
<evidence type="ECO:0000259" key="5">
    <source>
        <dbReference type="PROSITE" id="PS50885"/>
    </source>
</evidence>
<dbReference type="PANTHER" id="PTHR32089:SF112">
    <property type="entry name" value="LYSOZYME-LIKE PROTEIN-RELATED"/>
    <property type="match status" value="1"/>
</dbReference>
<evidence type="ECO:0000256" key="2">
    <source>
        <dbReference type="ARBA" id="ARBA00029447"/>
    </source>
</evidence>
<feature type="domain" description="HAMP" evidence="5">
    <location>
        <begin position="321"/>
        <end position="375"/>
    </location>
</feature>
<evidence type="ECO:0000256" key="1">
    <source>
        <dbReference type="ARBA" id="ARBA00023224"/>
    </source>
</evidence>
<dbReference type="Pfam" id="PF22673">
    <property type="entry name" value="MCP-like_PDC_1"/>
    <property type="match status" value="1"/>
</dbReference>
<accession>A0A975BFM1</accession>
<evidence type="ECO:0000313" key="7">
    <source>
        <dbReference type="Proteomes" id="UP000663722"/>
    </source>
</evidence>
<comment type="similarity">
    <text evidence="2">Belongs to the methyl-accepting chemotaxis (MCP) protein family.</text>
</comment>
<organism evidence="6 7">
    <name type="scientific">Desulfonema magnum</name>
    <dbReference type="NCBI Taxonomy" id="45655"/>
    <lineage>
        <taxon>Bacteria</taxon>
        <taxon>Pseudomonadati</taxon>
        <taxon>Thermodesulfobacteriota</taxon>
        <taxon>Desulfobacteria</taxon>
        <taxon>Desulfobacterales</taxon>
        <taxon>Desulfococcaceae</taxon>
        <taxon>Desulfonema</taxon>
    </lineage>
</organism>
<protein>
    <submittedName>
        <fullName evidence="6">Methyl-accepting chemotaxis protein domain-containing protein, double Cache domain-containing</fullName>
    </submittedName>
</protein>
<keyword evidence="1 3" id="KW-0807">Transducer</keyword>
<dbReference type="InterPro" id="IPR003660">
    <property type="entry name" value="HAMP_dom"/>
</dbReference>
<evidence type="ECO:0000259" key="4">
    <source>
        <dbReference type="PROSITE" id="PS50111"/>
    </source>
</evidence>
<dbReference type="PROSITE" id="PS50111">
    <property type="entry name" value="CHEMOTAXIS_TRANSDUC_2"/>
    <property type="match status" value="1"/>
</dbReference>
<feature type="domain" description="Methyl-accepting transducer" evidence="4">
    <location>
        <begin position="436"/>
        <end position="672"/>
    </location>
</feature>
<dbReference type="InterPro" id="IPR004089">
    <property type="entry name" value="MCPsignal_dom"/>
</dbReference>
<dbReference type="SMART" id="SM00304">
    <property type="entry name" value="HAMP"/>
    <property type="match status" value="1"/>
</dbReference>
<keyword evidence="7" id="KW-1185">Reference proteome</keyword>
<dbReference type="Gene3D" id="6.10.340.10">
    <property type="match status" value="1"/>
</dbReference>
<gene>
    <name evidence="6" type="ORF">dnm_003030</name>
</gene>
<dbReference type="Pfam" id="PF00015">
    <property type="entry name" value="MCPsignal"/>
    <property type="match status" value="1"/>
</dbReference>
<dbReference type="PANTHER" id="PTHR32089">
    <property type="entry name" value="METHYL-ACCEPTING CHEMOTAXIS PROTEIN MCPB"/>
    <property type="match status" value="1"/>
</dbReference>
<dbReference type="Proteomes" id="UP000663722">
    <property type="component" value="Chromosome"/>
</dbReference>
<dbReference type="GO" id="GO:0007165">
    <property type="term" value="P:signal transduction"/>
    <property type="evidence" value="ECO:0007669"/>
    <property type="project" value="UniProtKB-KW"/>
</dbReference>
<dbReference type="EMBL" id="CP061800">
    <property type="protein sequence ID" value="QTA84309.1"/>
    <property type="molecule type" value="Genomic_DNA"/>
</dbReference>
<dbReference type="KEGG" id="dmm:dnm_003030"/>
<dbReference type="AlphaFoldDB" id="A0A975BFM1"/>
<proteinExistence type="inferred from homology"/>